<proteinExistence type="predicted"/>
<evidence type="ECO:0000313" key="5">
    <source>
        <dbReference type="Proteomes" id="UP000004893"/>
    </source>
</evidence>
<dbReference type="HOGENOM" id="CLU_543707_0_0_9"/>
<dbReference type="InterPro" id="IPR008966">
    <property type="entry name" value="Adhesion_dom_sf"/>
</dbReference>
<feature type="compositionally biased region" description="Basic and acidic residues" evidence="1">
    <location>
        <begin position="515"/>
        <end position="541"/>
    </location>
</feature>
<dbReference type="InterPro" id="IPR026466">
    <property type="entry name" value="Fim_isopep_form_D2_dom"/>
</dbReference>
<evidence type="ECO:0000313" key="4">
    <source>
        <dbReference type="EMBL" id="EEG74538.1"/>
    </source>
</evidence>
<feature type="domain" description="Thioester" evidence="3">
    <location>
        <begin position="109"/>
        <end position="238"/>
    </location>
</feature>
<feature type="transmembrane region" description="Helical" evidence="2">
    <location>
        <begin position="43"/>
        <end position="63"/>
    </location>
</feature>
<comment type="caution">
    <text evidence="4">The sequence shown here is derived from an EMBL/GenBank/DDBJ whole genome shotgun (WGS) entry which is preliminary data.</text>
</comment>
<dbReference type="InterPro" id="IPR047589">
    <property type="entry name" value="DUF11_rpt"/>
</dbReference>
<feature type="compositionally biased region" description="Basic and acidic residues" evidence="1">
    <location>
        <begin position="498"/>
        <end position="507"/>
    </location>
</feature>
<reference evidence="4" key="1">
    <citation type="submission" date="2009-02" db="EMBL/GenBank/DDBJ databases">
        <authorList>
            <person name="Fulton L."/>
            <person name="Clifton S."/>
            <person name="Fulton B."/>
            <person name="Xu J."/>
            <person name="Minx P."/>
            <person name="Pepin K.H."/>
            <person name="Johnson M."/>
            <person name="Bhonagiri V."/>
            <person name="Nash W.E."/>
            <person name="Mardis E.R."/>
            <person name="Wilson R.K."/>
        </authorList>
    </citation>
    <scope>NUCLEOTIDE SEQUENCE [LARGE SCALE GENOMIC DNA]</scope>
    <source>
        <strain evidence="4">DSM 15053</strain>
    </source>
</reference>
<sequence length="584" mass="64752">MLSPAMPADGGYFSYSTKQSVNRQMYIDKNRISRYDIYTRQVILSPAVLLVFKGGVPVSGAFIPDFPQEIKKRRMCMKYVARQWRLFASGLFLLLFCLILKGEARAASVTLEQGEAVYYQGYSTHYYYIDGVLGYCLEPGKVPPSDGSYDSQVIDNSQLLSKAMYYVYGGPGYETHMKPALAQVWQTKENAYCLSHCVLSYIYDGMSGDSDAFIGLNEEMKDQVVRCASWIREWPAIPKPDIAFSGTEFQSWFDREGKQQRTDEITCVGDADNSMTVPLPEGVWLVNVTKGTRTSGNVAVSGGDRFYLSADAGLFNGERYESGELYGSRRQAWRTLVIKPGESGQNIGAGRLVTVGTAPASLAVSWLPKPELETKKQADKTGKTYKLGDVITYTIEVTQRIQDAVAKNVVISDTILTEGVKLQKNSVVLLDAGQRTVPDAVISAEGNTYTIRSGQSLEFLQSVEKGEKFYVEYQVVITDASVIGREIENEVVVRADNADEVKDRETVTVEEPEEPKEPQEEPKEIPEEVKKEPEQPEEKPAPKVTVKAEAVKTGDEESLMVLIILLILSCAAITACGKIARKTK</sequence>
<reference evidence="4" key="2">
    <citation type="submission" date="2013-06" db="EMBL/GenBank/DDBJ databases">
        <title>Draft genome sequence of Clostridium hylemonae (DSM 15053).</title>
        <authorList>
            <person name="Sudarsanam P."/>
            <person name="Ley R."/>
            <person name="Guruge J."/>
            <person name="Turnbaugh P.J."/>
            <person name="Mahowald M."/>
            <person name="Liep D."/>
            <person name="Gordon J."/>
        </authorList>
    </citation>
    <scope>NUCLEOTIDE SEQUENCE</scope>
    <source>
        <strain evidence="4">DSM 15053</strain>
    </source>
</reference>
<gene>
    <name evidence="4" type="ORF">CLOHYLEM_05200</name>
</gene>
<dbReference type="eggNOG" id="COG4932">
    <property type="taxonomic scope" value="Bacteria"/>
</dbReference>
<keyword evidence="2" id="KW-0812">Transmembrane</keyword>
<feature type="region of interest" description="Disordered" evidence="1">
    <location>
        <begin position="498"/>
        <end position="550"/>
    </location>
</feature>
<feature type="transmembrane region" description="Helical" evidence="2">
    <location>
        <begin position="84"/>
        <end position="102"/>
    </location>
</feature>
<accession>C0BZG0</accession>
<dbReference type="OrthoDB" id="2295014at2"/>
<dbReference type="SUPFAM" id="SSF49401">
    <property type="entry name" value="Bacterial adhesins"/>
    <property type="match status" value="1"/>
</dbReference>
<dbReference type="STRING" id="553973.CLOHYLEM_05200"/>
<keyword evidence="2" id="KW-1133">Transmembrane helix</keyword>
<dbReference type="NCBIfam" id="TIGR04226">
    <property type="entry name" value="RrgB_K2N_iso_D2"/>
    <property type="match status" value="1"/>
</dbReference>
<organism evidence="4 5">
    <name type="scientific">[Clostridium] hylemonae DSM 15053</name>
    <dbReference type="NCBI Taxonomy" id="553973"/>
    <lineage>
        <taxon>Bacteria</taxon>
        <taxon>Bacillati</taxon>
        <taxon>Bacillota</taxon>
        <taxon>Clostridia</taxon>
        <taxon>Lachnospirales</taxon>
        <taxon>Lachnospiraceae</taxon>
    </lineage>
</organism>
<dbReference type="EMBL" id="ABYI02000019">
    <property type="protein sequence ID" value="EEG74538.1"/>
    <property type="molecule type" value="Genomic_DNA"/>
</dbReference>
<evidence type="ECO:0000256" key="1">
    <source>
        <dbReference type="SAM" id="MobiDB-lite"/>
    </source>
</evidence>
<dbReference type="Proteomes" id="UP000004893">
    <property type="component" value="Unassembled WGS sequence"/>
</dbReference>
<protein>
    <submittedName>
        <fullName evidence="4">Conserved repeat protein</fullName>
    </submittedName>
</protein>
<dbReference type="Pfam" id="PF20610">
    <property type="entry name" value="TED_2"/>
    <property type="match status" value="1"/>
</dbReference>
<name>C0BZG0_9FIRM</name>
<dbReference type="NCBIfam" id="TIGR01451">
    <property type="entry name" value="B_ant_repeat"/>
    <property type="match status" value="1"/>
</dbReference>
<dbReference type="InterPro" id="IPR046751">
    <property type="entry name" value="TED_2"/>
</dbReference>
<evidence type="ECO:0000256" key="2">
    <source>
        <dbReference type="SAM" id="Phobius"/>
    </source>
</evidence>
<evidence type="ECO:0000259" key="3">
    <source>
        <dbReference type="Pfam" id="PF20610"/>
    </source>
</evidence>
<feature type="transmembrane region" description="Helical" evidence="2">
    <location>
        <begin position="559"/>
        <end position="580"/>
    </location>
</feature>
<keyword evidence="5" id="KW-1185">Reference proteome</keyword>
<dbReference type="AlphaFoldDB" id="C0BZG0"/>
<keyword evidence="2" id="KW-0472">Membrane</keyword>
<dbReference type="Gene3D" id="2.60.40.740">
    <property type="match status" value="1"/>
</dbReference>